<keyword evidence="2" id="KW-1185">Reference proteome</keyword>
<dbReference type="Proteomes" id="UP001243623">
    <property type="component" value="Chromosome"/>
</dbReference>
<evidence type="ECO:0000313" key="1">
    <source>
        <dbReference type="EMBL" id="WIW70271.1"/>
    </source>
</evidence>
<evidence type="ECO:0008006" key="3">
    <source>
        <dbReference type="Google" id="ProtNLM"/>
    </source>
</evidence>
<dbReference type="AlphaFoldDB" id="A0A9Y2AHV3"/>
<dbReference type="KEGG" id="sgbi:P3F81_10280"/>
<sequence length="804" mass="95240">MTKNAEIIVDGQKYITIKKAAIYLELNCGRIRELLKNKRVKYHKAPSRIYILKKDIFEYKAKCDNIRDNYYPLLKASQLANMDTKYFYKIVKKYFKSYILFGGKYYVSKEEFENYIQKENDLNKNYYTLEESATLLDRHSSSVFALVKKKQFKGTLLFKNKYYIPKSEVELFITENFINNDEYIVITEANNLYGIDLRTLKKLPNTRMVKQPRFKALIYKKDIEAYLHRQKYLNTDPILEDSKAAYEFFIIESTNLFENSLYKETSTLYKNFVFLQLKKSEEKNKRKAIRRYIRCSRRLLKLIHKDIFLFDDNEIKLFLSEESITTNDSALICRFLLYCKSIKKNKCRFTVIPVIQRKYDNSEQRETIPEKTFVQYHQNVIDLNFHIQKAVKKSKHTQIWIYIMMHLFEAWRAGDIKSIPNIDLDQVNIVDFSYFNNNLNGLSKLQAEIILQQYYMHELIVNKTGACNSFNVPKSLIIPFATALTIAEIHRRKNNKKCIMYHFQNSYPKKSDYLRFFNGQSELAAFSNLKACRTFLTLFYEYVSEKSNLQSIANEVTRRLRSHKLQENDMLLTNTTSIYIQEMNNNEKEVNFSVHLFERGSFGWLYHTLLLFIAGDKTWNRLSLQDKTNLIVGIESKQSPLQIEGLGKFLLRQQEKKKILIDEIRNFPKEKLLDKIQGIYEGIMPARVPEAQCFVYGNCKHPKPQKICYQCEYLIPNKYFLVSLKNELFNLLKAFQDLINREEKAIKSGYFLSLDAEKMKLRWILLEYMNLLGEALDEECGLGRETVSAFIDLNLLYKSLEIVR</sequence>
<name>A0A9Y2AHV3_9FIRM</name>
<accession>A0A9Y2AHV3</accession>
<organism evidence="1 2">
    <name type="scientific">Selenobaculum gibii</name>
    <dbReference type="NCBI Taxonomy" id="3054208"/>
    <lineage>
        <taxon>Bacteria</taxon>
        <taxon>Bacillati</taxon>
        <taxon>Bacillota</taxon>
        <taxon>Negativicutes</taxon>
        <taxon>Selenomonadales</taxon>
        <taxon>Selenomonadaceae</taxon>
        <taxon>Selenobaculum</taxon>
    </lineage>
</organism>
<gene>
    <name evidence="1" type="ORF">P3F81_10280</name>
</gene>
<reference evidence="1" key="1">
    <citation type="submission" date="2023-03" db="EMBL/GenBank/DDBJ databases">
        <title>Selenobaculum gbiensis gen. nov. sp. nov., a new bacterium isolated from the gut microbiota of IBD patient.</title>
        <authorList>
            <person name="Yeo S."/>
            <person name="Park H."/>
            <person name="Huh C.S."/>
        </authorList>
    </citation>
    <scope>NUCLEOTIDE SEQUENCE</scope>
    <source>
        <strain evidence="1">ICN-92133</strain>
    </source>
</reference>
<proteinExistence type="predicted"/>
<dbReference type="RefSeq" id="WP_309320373.1">
    <property type="nucleotide sequence ID" value="NZ_CP120678.1"/>
</dbReference>
<evidence type="ECO:0000313" key="2">
    <source>
        <dbReference type="Proteomes" id="UP001243623"/>
    </source>
</evidence>
<dbReference type="EMBL" id="CP120678">
    <property type="protein sequence ID" value="WIW70271.1"/>
    <property type="molecule type" value="Genomic_DNA"/>
</dbReference>
<protein>
    <recommendedName>
        <fullName evidence="3">Helix-turn-helix domain-containing protein</fullName>
    </recommendedName>
</protein>